<dbReference type="PANTHER" id="PTHR10048:SF22">
    <property type="entry name" value="PHOSPHATIDYLINOSITOL 4-KINASE BETA"/>
    <property type="match status" value="1"/>
</dbReference>
<gene>
    <name evidence="7" type="ORF">APAL1065_LOCUS15236</name>
</gene>
<dbReference type="InterPro" id="IPR000403">
    <property type="entry name" value="PI3/4_kinase_cat_dom"/>
</dbReference>
<feature type="domain" description="PI3K/PI4K catalytic" evidence="6">
    <location>
        <begin position="268"/>
        <end position="549"/>
    </location>
</feature>
<dbReference type="EMBL" id="HBHT01022721">
    <property type="protein sequence ID" value="CAD9972986.1"/>
    <property type="molecule type" value="Transcribed_RNA"/>
</dbReference>
<protein>
    <recommendedName>
        <fullName evidence="2">1-phosphatidylinositol 4-kinase</fullName>
        <ecNumber evidence="2">2.7.1.67</ecNumber>
    </recommendedName>
</protein>
<feature type="compositionally biased region" description="Basic and acidic residues" evidence="5">
    <location>
        <begin position="109"/>
        <end position="124"/>
    </location>
</feature>
<dbReference type="GO" id="GO:0048015">
    <property type="term" value="P:phosphatidylinositol-mediated signaling"/>
    <property type="evidence" value="ECO:0007669"/>
    <property type="project" value="TreeGrafter"/>
</dbReference>
<dbReference type="FunFam" id="1.10.1070.11:FF:000016">
    <property type="entry name" value="PIK1p Phosphatidylinositol 4-kinase"/>
    <property type="match status" value="1"/>
</dbReference>
<keyword evidence="4" id="KW-0418">Kinase</keyword>
<dbReference type="InterPro" id="IPR036940">
    <property type="entry name" value="PI3/4_kinase_cat_sf"/>
</dbReference>
<dbReference type="InterPro" id="IPR018936">
    <property type="entry name" value="PI3/4_kinase_CS"/>
</dbReference>
<dbReference type="Gene3D" id="1.10.1070.11">
    <property type="entry name" value="Phosphatidylinositol 3-/4-kinase, catalytic domain"/>
    <property type="match status" value="1"/>
</dbReference>
<name>A0A7S2YFA8_9STRA</name>
<dbReference type="PROSITE" id="PS00916">
    <property type="entry name" value="PI3_4_KINASE_2"/>
    <property type="match status" value="1"/>
</dbReference>
<dbReference type="EC" id="2.7.1.67" evidence="2"/>
<evidence type="ECO:0000256" key="3">
    <source>
        <dbReference type="ARBA" id="ARBA00022679"/>
    </source>
</evidence>
<dbReference type="GO" id="GO:0016020">
    <property type="term" value="C:membrane"/>
    <property type="evidence" value="ECO:0007669"/>
    <property type="project" value="TreeGrafter"/>
</dbReference>
<dbReference type="Pfam" id="PF00454">
    <property type="entry name" value="PI3_PI4_kinase"/>
    <property type="match status" value="1"/>
</dbReference>
<dbReference type="Gene3D" id="3.30.1010.10">
    <property type="entry name" value="Phosphatidylinositol 3-kinase Catalytic Subunit, Chain A, domain 4"/>
    <property type="match status" value="1"/>
</dbReference>
<evidence type="ECO:0000259" key="6">
    <source>
        <dbReference type="PROSITE" id="PS50290"/>
    </source>
</evidence>
<organism evidence="7">
    <name type="scientific">Entomoneis paludosa</name>
    <dbReference type="NCBI Taxonomy" id="265537"/>
    <lineage>
        <taxon>Eukaryota</taxon>
        <taxon>Sar</taxon>
        <taxon>Stramenopiles</taxon>
        <taxon>Ochrophyta</taxon>
        <taxon>Bacillariophyta</taxon>
        <taxon>Bacillariophyceae</taxon>
        <taxon>Bacillariophycidae</taxon>
        <taxon>Entomoneidaceae</taxon>
        <taxon>Entomoneis</taxon>
    </lineage>
</organism>
<evidence type="ECO:0000256" key="2">
    <source>
        <dbReference type="ARBA" id="ARBA00012169"/>
    </source>
</evidence>
<evidence type="ECO:0000256" key="1">
    <source>
        <dbReference type="ARBA" id="ARBA00001686"/>
    </source>
</evidence>
<dbReference type="InterPro" id="IPR015433">
    <property type="entry name" value="PI3/4_kinase"/>
</dbReference>
<accession>A0A7S2YFA8</accession>
<dbReference type="SMART" id="SM00146">
    <property type="entry name" value="PI3Kc"/>
    <property type="match status" value="1"/>
</dbReference>
<feature type="region of interest" description="Disordered" evidence="5">
    <location>
        <begin position="106"/>
        <end position="158"/>
    </location>
</feature>
<evidence type="ECO:0000256" key="5">
    <source>
        <dbReference type="SAM" id="MobiDB-lite"/>
    </source>
</evidence>
<dbReference type="PROSITE" id="PS50290">
    <property type="entry name" value="PI3_4_KINASE_3"/>
    <property type="match status" value="1"/>
</dbReference>
<dbReference type="GO" id="GO:0046854">
    <property type="term" value="P:phosphatidylinositol phosphate biosynthetic process"/>
    <property type="evidence" value="ECO:0007669"/>
    <property type="project" value="InterPro"/>
</dbReference>
<proteinExistence type="predicted"/>
<dbReference type="GO" id="GO:0005737">
    <property type="term" value="C:cytoplasm"/>
    <property type="evidence" value="ECO:0007669"/>
    <property type="project" value="TreeGrafter"/>
</dbReference>
<feature type="compositionally biased region" description="Basic and acidic residues" evidence="5">
    <location>
        <begin position="133"/>
        <end position="142"/>
    </location>
</feature>
<evidence type="ECO:0000256" key="4">
    <source>
        <dbReference type="ARBA" id="ARBA00022777"/>
    </source>
</evidence>
<sequence>MKERDERKKLAPQLMEELEIPASAYLPLCNSTDIWRRVSKTLHDETKVFNTKERCPVIMHFLTRRGEMVNNKKDDPNLDVAEYMHAHFNVGEEPTAVLEGVAEVDENEVQQKQDGEDTDYHSAAENDDDDPLSPDHEMEESIHSTSNVWEGDDGNAQKRGTRVKNFLKDHVGALPSRLSKRVPKMERTRSVSVIDRQTAVQPLVPILEGTRGEKAAEEFDNASVGGSVVSVERSSVMVKDTVVLGALDEGDIDIESIDRAKKYVTGGQVWAEKSASMLEEAKKDLVGQKEIFQLEITSCLSKSNDDLRQEVFIMQMIHYYKSVFAQAKLPLWLKTYRILSTSSSTGLLEFLTDATSLDGLKKSEGYPTEGGLREYFEMVYGGPDSKAFKAAQTNFIQSLAAYAIVSYLLGLKDRHNGNIMIDTRGHLIFIDFGFALGMAPGHEFSMERAPFKLTKEYIEVMGGIGSEPYKEFERLFVAGFEEARKNYQIALGMVEIMMYKSNYPCFSGKRYGGGKALTRFEKRLMLHVPDKQVKRRALKLIRRSKQHLGTYLYDVFQQATNGYAI</sequence>
<dbReference type="InterPro" id="IPR011009">
    <property type="entry name" value="Kinase-like_dom_sf"/>
</dbReference>
<comment type="catalytic activity">
    <reaction evidence="1">
        <text>a 1,2-diacyl-sn-glycero-3-phospho-(1D-myo-inositol) + ATP = a 1,2-diacyl-sn-glycero-3-phospho-(1D-myo-inositol 4-phosphate) + ADP + H(+)</text>
        <dbReference type="Rhea" id="RHEA:19877"/>
        <dbReference type="ChEBI" id="CHEBI:15378"/>
        <dbReference type="ChEBI" id="CHEBI:30616"/>
        <dbReference type="ChEBI" id="CHEBI:57880"/>
        <dbReference type="ChEBI" id="CHEBI:58178"/>
        <dbReference type="ChEBI" id="CHEBI:456216"/>
        <dbReference type="EC" id="2.7.1.67"/>
    </reaction>
</comment>
<evidence type="ECO:0000313" key="7">
    <source>
        <dbReference type="EMBL" id="CAD9972986.1"/>
    </source>
</evidence>
<reference evidence="7" key="1">
    <citation type="submission" date="2021-01" db="EMBL/GenBank/DDBJ databases">
        <authorList>
            <person name="Corre E."/>
            <person name="Pelletier E."/>
            <person name="Niang G."/>
            <person name="Scheremetjew M."/>
            <person name="Finn R."/>
            <person name="Kale V."/>
            <person name="Holt S."/>
            <person name="Cochrane G."/>
            <person name="Meng A."/>
            <person name="Brown T."/>
            <person name="Cohen L."/>
        </authorList>
    </citation>
    <scope>NUCLEOTIDE SEQUENCE</scope>
    <source>
        <strain evidence="7">CCMP125</strain>
    </source>
</reference>
<dbReference type="GO" id="GO:0004430">
    <property type="term" value="F:1-phosphatidylinositol 4-kinase activity"/>
    <property type="evidence" value="ECO:0007669"/>
    <property type="project" value="UniProtKB-EC"/>
</dbReference>
<dbReference type="AlphaFoldDB" id="A0A7S2YFA8"/>
<dbReference type="SUPFAM" id="SSF56112">
    <property type="entry name" value="Protein kinase-like (PK-like)"/>
    <property type="match status" value="1"/>
</dbReference>
<dbReference type="PANTHER" id="PTHR10048">
    <property type="entry name" value="PHOSPHATIDYLINOSITOL KINASE"/>
    <property type="match status" value="1"/>
</dbReference>
<keyword evidence="3" id="KW-0808">Transferase</keyword>